<comment type="caution">
    <text evidence="2">The sequence shown here is derived from an EMBL/GenBank/DDBJ whole genome shotgun (WGS) entry which is preliminary data.</text>
</comment>
<protein>
    <submittedName>
        <fullName evidence="2">Uncharacterized protein</fullName>
    </submittedName>
</protein>
<dbReference type="AlphaFoldDB" id="A0A9P6DGI9"/>
<name>A0A9P6DGI9_PLEER</name>
<evidence type="ECO:0000256" key="1">
    <source>
        <dbReference type="SAM" id="MobiDB-lite"/>
    </source>
</evidence>
<feature type="compositionally biased region" description="Polar residues" evidence="1">
    <location>
        <begin position="71"/>
        <end position="84"/>
    </location>
</feature>
<dbReference type="EMBL" id="MU154565">
    <property type="protein sequence ID" value="KAF9495130.1"/>
    <property type="molecule type" value="Genomic_DNA"/>
</dbReference>
<evidence type="ECO:0000313" key="3">
    <source>
        <dbReference type="Proteomes" id="UP000807025"/>
    </source>
</evidence>
<keyword evidence="3" id="KW-1185">Reference proteome</keyword>
<feature type="compositionally biased region" description="Polar residues" evidence="1">
    <location>
        <begin position="126"/>
        <end position="165"/>
    </location>
</feature>
<dbReference type="Proteomes" id="UP000807025">
    <property type="component" value="Unassembled WGS sequence"/>
</dbReference>
<accession>A0A9P6DGI9</accession>
<sequence length="165" mass="18228">MLCKQEKVDQQCQQVHQWNEQTAKKEQERSQKAMDKMLELAMTGFHAGNLAWVKTTTLSISGYQCRKNFRDSPSSNEGSVQETEPYNMAKPSHHTSTHLNISTAAPSNNSLPSTSPPSHAAKVQHTPANTTHMGTTEPSNTQHPISDTSANPPAVNHNQWKGLNI</sequence>
<proteinExistence type="predicted"/>
<feature type="region of interest" description="Disordered" evidence="1">
    <location>
        <begin position="68"/>
        <end position="165"/>
    </location>
</feature>
<evidence type="ECO:0000313" key="2">
    <source>
        <dbReference type="EMBL" id="KAF9495130.1"/>
    </source>
</evidence>
<gene>
    <name evidence="2" type="ORF">BDN71DRAFT_1431247</name>
</gene>
<feature type="compositionally biased region" description="Low complexity" evidence="1">
    <location>
        <begin position="106"/>
        <end position="118"/>
    </location>
</feature>
<organism evidence="2 3">
    <name type="scientific">Pleurotus eryngii</name>
    <name type="common">Boletus of the steppes</name>
    <dbReference type="NCBI Taxonomy" id="5323"/>
    <lineage>
        <taxon>Eukaryota</taxon>
        <taxon>Fungi</taxon>
        <taxon>Dikarya</taxon>
        <taxon>Basidiomycota</taxon>
        <taxon>Agaricomycotina</taxon>
        <taxon>Agaricomycetes</taxon>
        <taxon>Agaricomycetidae</taxon>
        <taxon>Agaricales</taxon>
        <taxon>Pleurotineae</taxon>
        <taxon>Pleurotaceae</taxon>
        <taxon>Pleurotus</taxon>
    </lineage>
</organism>
<reference evidence="2" key="1">
    <citation type="submission" date="2020-11" db="EMBL/GenBank/DDBJ databases">
        <authorList>
            <consortium name="DOE Joint Genome Institute"/>
            <person name="Ahrendt S."/>
            <person name="Riley R."/>
            <person name="Andreopoulos W."/>
            <person name="Labutti K."/>
            <person name="Pangilinan J."/>
            <person name="Ruiz-Duenas F.J."/>
            <person name="Barrasa J.M."/>
            <person name="Sanchez-Garcia M."/>
            <person name="Camarero S."/>
            <person name="Miyauchi S."/>
            <person name="Serrano A."/>
            <person name="Linde D."/>
            <person name="Babiker R."/>
            <person name="Drula E."/>
            <person name="Ayuso-Fernandez I."/>
            <person name="Pacheco R."/>
            <person name="Padilla G."/>
            <person name="Ferreira P."/>
            <person name="Barriuso J."/>
            <person name="Kellner H."/>
            <person name="Castanera R."/>
            <person name="Alfaro M."/>
            <person name="Ramirez L."/>
            <person name="Pisabarro A.G."/>
            <person name="Kuo A."/>
            <person name="Tritt A."/>
            <person name="Lipzen A."/>
            <person name="He G."/>
            <person name="Yan M."/>
            <person name="Ng V."/>
            <person name="Cullen D."/>
            <person name="Martin F."/>
            <person name="Rosso M.-N."/>
            <person name="Henrissat B."/>
            <person name="Hibbett D."/>
            <person name="Martinez A.T."/>
            <person name="Grigoriev I.V."/>
        </authorList>
    </citation>
    <scope>NUCLEOTIDE SEQUENCE</scope>
    <source>
        <strain evidence="2">ATCC 90797</strain>
    </source>
</reference>